<evidence type="ECO:0000313" key="3">
    <source>
        <dbReference type="EMBL" id="KAK3585792.1"/>
    </source>
</evidence>
<evidence type="ECO:0000313" key="4">
    <source>
        <dbReference type="Proteomes" id="UP001195483"/>
    </source>
</evidence>
<dbReference type="InterPro" id="IPR018378">
    <property type="entry name" value="C-type_lectin_CS"/>
</dbReference>
<dbReference type="Gene3D" id="3.10.100.10">
    <property type="entry name" value="Mannose-Binding Protein A, subunit A"/>
    <property type="match status" value="4"/>
</dbReference>
<dbReference type="InterPro" id="IPR050111">
    <property type="entry name" value="C-type_lectin/snaclec_domain"/>
</dbReference>
<keyword evidence="1" id="KW-1015">Disulfide bond</keyword>
<evidence type="ECO:0000256" key="1">
    <source>
        <dbReference type="ARBA" id="ARBA00023157"/>
    </source>
</evidence>
<dbReference type="PANTHER" id="PTHR22803">
    <property type="entry name" value="MANNOSE, PHOSPHOLIPASE, LECTIN RECEPTOR RELATED"/>
    <property type="match status" value="1"/>
</dbReference>
<proteinExistence type="predicted"/>
<evidence type="ECO:0000259" key="2">
    <source>
        <dbReference type="PROSITE" id="PS50041"/>
    </source>
</evidence>
<organism evidence="3 4">
    <name type="scientific">Potamilus streckersoni</name>
    <dbReference type="NCBI Taxonomy" id="2493646"/>
    <lineage>
        <taxon>Eukaryota</taxon>
        <taxon>Metazoa</taxon>
        <taxon>Spiralia</taxon>
        <taxon>Lophotrochozoa</taxon>
        <taxon>Mollusca</taxon>
        <taxon>Bivalvia</taxon>
        <taxon>Autobranchia</taxon>
        <taxon>Heteroconchia</taxon>
        <taxon>Palaeoheterodonta</taxon>
        <taxon>Unionida</taxon>
        <taxon>Unionoidea</taxon>
        <taxon>Unionidae</taxon>
        <taxon>Ambleminae</taxon>
        <taxon>Lampsilini</taxon>
        <taxon>Potamilus</taxon>
    </lineage>
</organism>
<dbReference type="Pfam" id="PF00059">
    <property type="entry name" value="Lectin_C"/>
    <property type="match status" value="4"/>
</dbReference>
<reference evidence="3" key="3">
    <citation type="submission" date="2023-05" db="EMBL/GenBank/DDBJ databases">
        <authorList>
            <person name="Smith C.H."/>
        </authorList>
    </citation>
    <scope>NUCLEOTIDE SEQUENCE</scope>
    <source>
        <strain evidence="3">CHS0354</strain>
        <tissue evidence="3">Mantle</tissue>
    </source>
</reference>
<dbReference type="EMBL" id="JAEAOA010000663">
    <property type="protein sequence ID" value="KAK3585792.1"/>
    <property type="molecule type" value="Genomic_DNA"/>
</dbReference>
<reference evidence="3" key="2">
    <citation type="journal article" date="2021" name="Genome Biol. Evol.">
        <title>Developing a high-quality reference genome for a parasitic bivalve with doubly uniparental inheritance (Bivalvia: Unionida).</title>
        <authorList>
            <person name="Smith C.H."/>
        </authorList>
    </citation>
    <scope>NUCLEOTIDE SEQUENCE</scope>
    <source>
        <strain evidence="3">CHS0354</strain>
        <tissue evidence="3">Mantle</tissue>
    </source>
</reference>
<dbReference type="PROSITE" id="PS00615">
    <property type="entry name" value="C_TYPE_LECTIN_1"/>
    <property type="match status" value="2"/>
</dbReference>
<gene>
    <name evidence="3" type="ORF">CHS0354_010571</name>
</gene>
<dbReference type="AlphaFoldDB" id="A0AAE0S5W3"/>
<dbReference type="InterPro" id="IPR016187">
    <property type="entry name" value="CTDL_fold"/>
</dbReference>
<feature type="domain" description="C-type lectin" evidence="2">
    <location>
        <begin position="267"/>
        <end position="381"/>
    </location>
</feature>
<dbReference type="SUPFAM" id="SSF56436">
    <property type="entry name" value="C-type lectin-like"/>
    <property type="match status" value="4"/>
</dbReference>
<sequence length="655" mass="73946">MNLYPGYMWSDGSALAYTRWSQDEPNDLNGNEKCVECWKYDMLWNDNNCYKSIGFICKKARGVDGLATEVMETTTEPGLWADEDCGTKLPFVCKRRYSKVTPLPSAPTQMVVGGCPPDFFIFGSKCFLIRSTARYDFDTARNSCIQYGTGFTLASINSRLEQMFLVLYMRETGGSSAFIGLNDLQENGRYDWLDNSPVSYINFRAGQPSLHARENCVEMFSDGTWNNLNCASLRGFICQGPRDKNFTEPTPTVPTSHCPAGYTVYPITEQCYRILNSSQSWNESLTLCQADGATLATISDLYDMYFLELLSNAKARNEASLWIGLSEFKGTGVFRWISGATVTYTKWDYGEPRLQENMCVAIHKGVWKQVSCESSQPAICQTVRESTDVSRKTTKSTQQVECSNSSVVFGTKCYLVVLDMPVDWFTAQDMCRDSGMKIASIHSLQESEFIKNLILARYRDSPVKSVWIGLVESPNEGWFIWTDKTPINFFNWDDKEPNMNNETLACAELYALTGSWYDDDCFARKGFVCKGDPAPLVSTNESSSMITVTGPSQLYDGSNAAYSIAKSEKCVNKHKEKMPLTHNIEHGDGFRAVLLICPFMVEVSYSSMLIQRAMRAIHTMYRCDCPDDFSYSLPQRPAQEIDNFLQKRVEVIVCK</sequence>
<name>A0AAE0S5W3_9BIVA</name>
<feature type="domain" description="C-type lectin" evidence="2">
    <location>
        <begin position="122"/>
        <end position="239"/>
    </location>
</feature>
<dbReference type="InterPro" id="IPR001304">
    <property type="entry name" value="C-type_lectin-like"/>
</dbReference>
<protein>
    <recommendedName>
        <fullName evidence="2">C-type lectin domain-containing protein</fullName>
    </recommendedName>
</protein>
<comment type="caution">
    <text evidence="3">The sequence shown here is derived from an EMBL/GenBank/DDBJ whole genome shotgun (WGS) entry which is preliminary data.</text>
</comment>
<accession>A0AAE0S5W3</accession>
<feature type="domain" description="C-type lectin" evidence="2">
    <location>
        <begin position="409"/>
        <end position="530"/>
    </location>
</feature>
<dbReference type="PROSITE" id="PS50041">
    <property type="entry name" value="C_TYPE_LECTIN_2"/>
    <property type="match status" value="4"/>
</dbReference>
<dbReference type="SMART" id="SM00034">
    <property type="entry name" value="CLECT"/>
    <property type="match status" value="3"/>
</dbReference>
<dbReference type="CDD" id="cd00037">
    <property type="entry name" value="CLECT"/>
    <property type="match status" value="3"/>
</dbReference>
<dbReference type="InterPro" id="IPR016186">
    <property type="entry name" value="C-type_lectin-like/link_sf"/>
</dbReference>
<feature type="domain" description="C-type lectin" evidence="2">
    <location>
        <begin position="7"/>
        <end position="58"/>
    </location>
</feature>
<dbReference type="Proteomes" id="UP001195483">
    <property type="component" value="Unassembled WGS sequence"/>
</dbReference>
<reference evidence="3" key="1">
    <citation type="journal article" date="2021" name="Genome Biol. Evol.">
        <title>A High-Quality Reference Genome for a Parasitic Bivalve with Doubly Uniparental Inheritance (Bivalvia: Unionida).</title>
        <authorList>
            <person name="Smith C.H."/>
        </authorList>
    </citation>
    <scope>NUCLEOTIDE SEQUENCE</scope>
    <source>
        <strain evidence="3">CHS0354</strain>
    </source>
</reference>
<keyword evidence="4" id="KW-1185">Reference proteome</keyword>